<proteinExistence type="inferred from homology"/>
<dbReference type="OrthoDB" id="191995at2759"/>
<dbReference type="EMBL" id="JAGPXC010000001">
    <property type="protein sequence ID" value="KAH6661177.1"/>
    <property type="molecule type" value="Genomic_DNA"/>
</dbReference>
<dbReference type="SUPFAM" id="SSF103025">
    <property type="entry name" value="Folate-binding domain"/>
    <property type="match status" value="1"/>
</dbReference>
<dbReference type="GeneID" id="70126103"/>
<sequence>MKAFSAPTIRAVTRRRVAKLPFVRDTRLPRSRCLATQAGEAGNLNSPPAIGFAPLTDRKLIAIAGVDATKFLQGLITASIYKPGAPSPEEPRDEGFYTAFLTAQGRVLHDVFIHPNPQLHGIAEAQRKGLVPEHSFLIEVADSQVNALYTLIRRYKLRSKFTHNKVNQEDLVVYSYWNETLSDPPGTPEGLASYGKEAHITRDSRAPDLGWRVLATGQQELRADAEECGLSTYKVRRMLRGVPEGPDEIVPDKTLPLDANIDLMGGIDFRKGCYVGQELTIRTKHRGVVRKRILPCMIYGEDEQIPQELVYRSIPGDGIVAANVPTKTEIGLVGGNKTRRTANWIAGIGNIGLAMCRLQPMTDIELPGESADAPSPYDPSQEFMLKLGPSSEGSAGKILKVRPFVPDWMRERLAQSVNHNRT</sequence>
<accession>A0A9P8UZQ6</accession>
<evidence type="ECO:0000313" key="7">
    <source>
        <dbReference type="Proteomes" id="UP000758603"/>
    </source>
</evidence>
<dbReference type="GO" id="GO:0005759">
    <property type="term" value="C:mitochondrial matrix"/>
    <property type="evidence" value="ECO:0007669"/>
    <property type="project" value="UniProtKB-SubCell"/>
</dbReference>
<evidence type="ECO:0000313" key="6">
    <source>
        <dbReference type="EMBL" id="KAH6661177.1"/>
    </source>
</evidence>
<evidence type="ECO:0000256" key="1">
    <source>
        <dbReference type="ARBA" id="ARBA00004305"/>
    </source>
</evidence>
<keyword evidence="7" id="KW-1185">Reference proteome</keyword>
<dbReference type="InterPro" id="IPR017703">
    <property type="entry name" value="YgfZ/GCV_T_CS"/>
</dbReference>
<keyword evidence="2" id="KW-0809">Transit peptide</keyword>
<evidence type="ECO:0000256" key="5">
    <source>
        <dbReference type="ARBA" id="ARBA00093637"/>
    </source>
</evidence>
<gene>
    <name evidence="6" type="ORF">BKA67DRAFT_509104</name>
</gene>
<reference evidence="6" key="1">
    <citation type="journal article" date="2021" name="Nat. Commun.">
        <title>Genetic determinants of endophytism in the Arabidopsis root mycobiome.</title>
        <authorList>
            <person name="Mesny F."/>
            <person name="Miyauchi S."/>
            <person name="Thiergart T."/>
            <person name="Pickel B."/>
            <person name="Atanasova L."/>
            <person name="Karlsson M."/>
            <person name="Huettel B."/>
            <person name="Barry K.W."/>
            <person name="Haridas S."/>
            <person name="Chen C."/>
            <person name="Bauer D."/>
            <person name="Andreopoulos W."/>
            <person name="Pangilinan J."/>
            <person name="LaButti K."/>
            <person name="Riley R."/>
            <person name="Lipzen A."/>
            <person name="Clum A."/>
            <person name="Drula E."/>
            <person name="Henrissat B."/>
            <person name="Kohler A."/>
            <person name="Grigoriev I.V."/>
            <person name="Martin F.M."/>
            <person name="Hacquard S."/>
        </authorList>
    </citation>
    <scope>NUCLEOTIDE SEQUENCE</scope>
    <source>
        <strain evidence="6">MPI-SDFR-AT-0073</strain>
    </source>
</reference>
<dbReference type="NCBIfam" id="TIGR03317">
    <property type="entry name" value="ygfZ_signature"/>
    <property type="match status" value="1"/>
</dbReference>
<dbReference type="AlphaFoldDB" id="A0A9P8UZQ6"/>
<organism evidence="6 7">
    <name type="scientific">Truncatella angustata</name>
    <dbReference type="NCBI Taxonomy" id="152316"/>
    <lineage>
        <taxon>Eukaryota</taxon>
        <taxon>Fungi</taxon>
        <taxon>Dikarya</taxon>
        <taxon>Ascomycota</taxon>
        <taxon>Pezizomycotina</taxon>
        <taxon>Sordariomycetes</taxon>
        <taxon>Xylariomycetidae</taxon>
        <taxon>Amphisphaeriales</taxon>
        <taxon>Sporocadaceae</taxon>
        <taxon>Truncatella</taxon>
    </lineage>
</organism>
<protein>
    <recommendedName>
        <fullName evidence="5">Iron-sulfur cluster assembly factor IBA57 homolog, mitochondrial</fullName>
    </recommendedName>
</protein>
<dbReference type="InterPro" id="IPR045179">
    <property type="entry name" value="YgfZ/GcvT"/>
</dbReference>
<comment type="caution">
    <text evidence="6">The sequence shown here is derived from an EMBL/GenBank/DDBJ whole genome shotgun (WGS) entry which is preliminary data.</text>
</comment>
<evidence type="ECO:0000256" key="3">
    <source>
        <dbReference type="ARBA" id="ARBA00023128"/>
    </source>
</evidence>
<keyword evidence="3" id="KW-0496">Mitochondrion</keyword>
<name>A0A9P8UZQ6_9PEZI</name>
<dbReference type="RefSeq" id="XP_045965308.1">
    <property type="nucleotide sequence ID" value="XM_046097211.1"/>
</dbReference>
<comment type="subcellular location">
    <subcellularLocation>
        <location evidence="1">Mitochondrion matrix</location>
    </subcellularLocation>
</comment>
<dbReference type="Gene3D" id="3.30.1360.120">
    <property type="entry name" value="Probable tRNA modification gtpase trme, domain 1"/>
    <property type="match status" value="1"/>
</dbReference>
<dbReference type="GO" id="GO:0016226">
    <property type="term" value="P:iron-sulfur cluster assembly"/>
    <property type="evidence" value="ECO:0007669"/>
    <property type="project" value="TreeGrafter"/>
</dbReference>
<comment type="similarity">
    <text evidence="4">Belongs to the GcvT family. CAF17/IBA57 subfamily.</text>
</comment>
<dbReference type="PANTHER" id="PTHR22602">
    <property type="entry name" value="TRANSFERASE CAF17, MITOCHONDRIAL-RELATED"/>
    <property type="match status" value="1"/>
</dbReference>
<evidence type="ECO:0000256" key="2">
    <source>
        <dbReference type="ARBA" id="ARBA00022946"/>
    </source>
</evidence>
<evidence type="ECO:0000256" key="4">
    <source>
        <dbReference type="ARBA" id="ARBA00093447"/>
    </source>
</evidence>
<dbReference type="PANTHER" id="PTHR22602:SF0">
    <property type="entry name" value="TRANSFERASE CAF17, MITOCHONDRIAL-RELATED"/>
    <property type="match status" value="1"/>
</dbReference>
<dbReference type="InterPro" id="IPR027266">
    <property type="entry name" value="TrmE/GcvT-like"/>
</dbReference>
<dbReference type="Proteomes" id="UP000758603">
    <property type="component" value="Unassembled WGS sequence"/>
</dbReference>